<gene>
    <name evidence="2" type="ORF">BWR18_05225</name>
</gene>
<dbReference type="OrthoDB" id="7570189at2"/>
<protein>
    <submittedName>
        <fullName evidence="2">Phage tail protein</fullName>
    </submittedName>
</protein>
<dbReference type="Proteomes" id="UP000186336">
    <property type="component" value="Chromosome"/>
</dbReference>
<reference evidence="2 3" key="1">
    <citation type="submission" date="2017-01" db="EMBL/GenBank/DDBJ databases">
        <title>Complete genome of Tateyamaria omphalii DOK1-4 isolated from seawater in Dokdo.</title>
        <authorList>
            <person name="Kim J.H."/>
            <person name="Chi W.-J."/>
        </authorList>
    </citation>
    <scope>NUCLEOTIDE SEQUENCE [LARGE SCALE GENOMIC DNA]</scope>
    <source>
        <strain evidence="2 3">DOK1-4</strain>
    </source>
</reference>
<dbReference type="Gene3D" id="2.40.10.270">
    <property type="entry name" value="Bacteriophage SPP1 head-tail adaptor protein"/>
    <property type="match status" value="1"/>
</dbReference>
<proteinExistence type="predicted"/>
<evidence type="ECO:0000256" key="1">
    <source>
        <dbReference type="SAM" id="MobiDB-lite"/>
    </source>
</evidence>
<dbReference type="STRING" id="299262.BWR18_05225"/>
<sequence>MKAPRLNRRLTLESPARVSDGAGGYTESWTPMGVLWAELTARTGRETLAAGAAVSAVPYAVVVRGAPVGHPERPVPEQRFRDGNRLFHVRSVAERDPEGRYLVCMADEEIAI</sequence>
<dbReference type="RefSeq" id="WP_076627020.1">
    <property type="nucleotide sequence ID" value="NZ_CP019312.1"/>
</dbReference>
<dbReference type="InterPro" id="IPR008767">
    <property type="entry name" value="Phage_SPP1_head-tail_adaptor"/>
</dbReference>
<feature type="region of interest" description="Disordered" evidence="1">
    <location>
        <begin position="1"/>
        <end position="23"/>
    </location>
</feature>
<dbReference type="KEGG" id="tom:BWR18_05225"/>
<dbReference type="InterPro" id="IPR038666">
    <property type="entry name" value="SSP1_head-tail_sf"/>
</dbReference>
<organism evidence="2 3">
    <name type="scientific">Tateyamaria omphalii</name>
    <dbReference type="NCBI Taxonomy" id="299262"/>
    <lineage>
        <taxon>Bacteria</taxon>
        <taxon>Pseudomonadati</taxon>
        <taxon>Pseudomonadota</taxon>
        <taxon>Alphaproteobacteria</taxon>
        <taxon>Rhodobacterales</taxon>
        <taxon>Roseobacteraceae</taxon>
        <taxon>Tateyamaria</taxon>
    </lineage>
</organism>
<name>A0A1P8MSV1_9RHOB</name>
<dbReference type="Pfam" id="PF05521">
    <property type="entry name" value="Phage_HCP"/>
    <property type="match status" value="1"/>
</dbReference>
<evidence type="ECO:0000313" key="3">
    <source>
        <dbReference type="Proteomes" id="UP000186336"/>
    </source>
</evidence>
<accession>A0A1P8MSV1</accession>
<keyword evidence="3" id="KW-1185">Reference proteome</keyword>
<dbReference type="NCBIfam" id="TIGR01563">
    <property type="entry name" value="gp16_SPP1"/>
    <property type="match status" value="1"/>
</dbReference>
<dbReference type="EMBL" id="CP019312">
    <property type="protein sequence ID" value="APX11156.1"/>
    <property type="molecule type" value="Genomic_DNA"/>
</dbReference>
<dbReference type="AlphaFoldDB" id="A0A1P8MSV1"/>
<evidence type="ECO:0000313" key="2">
    <source>
        <dbReference type="EMBL" id="APX11156.1"/>
    </source>
</evidence>